<feature type="chain" id="PRO_5045831819" description="Apple domain-containing protein" evidence="1">
    <location>
        <begin position="21"/>
        <end position="135"/>
    </location>
</feature>
<sequence>MPSVLAKLLAIAACVALATASALPVDVQSQPLETRDFKYCPGLNGYTYTSPRGLSTWKIRCDTDTFSNGGQQKVVEANDFEDCIGRCGNAQNSNWCNFAAFPGNVKKPGPCYLKKGNGEVVKDERTKGIKLAIRQ</sequence>
<organism evidence="2 3">
    <name type="scientific">Zasmidium cellare</name>
    <name type="common">Wine cellar mold</name>
    <name type="synonym">Racodium cellare</name>
    <dbReference type="NCBI Taxonomy" id="395010"/>
    <lineage>
        <taxon>Eukaryota</taxon>
        <taxon>Fungi</taxon>
        <taxon>Dikarya</taxon>
        <taxon>Ascomycota</taxon>
        <taxon>Pezizomycotina</taxon>
        <taxon>Dothideomycetes</taxon>
        <taxon>Dothideomycetidae</taxon>
        <taxon>Mycosphaerellales</taxon>
        <taxon>Mycosphaerellaceae</taxon>
        <taxon>Zasmidium</taxon>
    </lineage>
</organism>
<keyword evidence="3" id="KW-1185">Reference proteome</keyword>
<feature type="signal peptide" evidence="1">
    <location>
        <begin position="1"/>
        <end position="20"/>
    </location>
</feature>
<reference evidence="2 3" key="1">
    <citation type="journal article" date="2023" name="G3 (Bethesda)">
        <title>A chromosome-level genome assembly of Zasmidium syzygii isolated from banana leaves.</title>
        <authorList>
            <person name="van Westerhoven A.C."/>
            <person name="Mehrabi R."/>
            <person name="Talebi R."/>
            <person name="Steentjes M.B.F."/>
            <person name="Corcolon B."/>
            <person name="Chong P.A."/>
            <person name="Kema G.H.J."/>
            <person name="Seidl M.F."/>
        </authorList>
    </citation>
    <scope>NUCLEOTIDE SEQUENCE [LARGE SCALE GENOMIC DNA]</scope>
    <source>
        <strain evidence="2 3">P124</strain>
    </source>
</reference>
<protein>
    <recommendedName>
        <fullName evidence="4">Apple domain-containing protein</fullName>
    </recommendedName>
</protein>
<evidence type="ECO:0000313" key="2">
    <source>
        <dbReference type="EMBL" id="KAK4493684.1"/>
    </source>
</evidence>
<evidence type="ECO:0008006" key="4">
    <source>
        <dbReference type="Google" id="ProtNLM"/>
    </source>
</evidence>
<accession>A0ABR0DWX9</accession>
<name>A0ABR0DWX9_ZASCE</name>
<dbReference type="EMBL" id="JAXOVC010000015">
    <property type="protein sequence ID" value="KAK4493684.1"/>
    <property type="molecule type" value="Genomic_DNA"/>
</dbReference>
<evidence type="ECO:0000256" key="1">
    <source>
        <dbReference type="SAM" id="SignalP"/>
    </source>
</evidence>
<comment type="caution">
    <text evidence="2">The sequence shown here is derived from an EMBL/GenBank/DDBJ whole genome shotgun (WGS) entry which is preliminary data.</text>
</comment>
<dbReference type="Proteomes" id="UP001305779">
    <property type="component" value="Unassembled WGS sequence"/>
</dbReference>
<keyword evidence="1" id="KW-0732">Signal</keyword>
<gene>
    <name evidence="2" type="ORF">PRZ48_014869</name>
</gene>
<evidence type="ECO:0000313" key="3">
    <source>
        <dbReference type="Proteomes" id="UP001305779"/>
    </source>
</evidence>
<proteinExistence type="predicted"/>